<dbReference type="Gene3D" id="1.10.132.70">
    <property type="match status" value="1"/>
</dbReference>
<dbReference type="OrthoDB" id="289721at2759"/>
<organism evidence="1 2">
    <name type="scientific">Obba rivulosa</name>
    <dbReference type="NCBI Taxonomy" id="1052685"/>
    <lineage>
        <taxon>Eukaryota</taxon>
        <taxon>Fungi</taxon>
        <taxon>Dikarya</taxon>
        <taxon>Basidiomycota</taxon>
        <taxon>Agaricomycotina</taxon>
        <taxon>Agaricomycetes</taxon>
        <taxon>Polyporales</taxon>
        <taxon>Gelatoporiaceae</taxon>
        <taxon>Obba</taxon>
    </lineage>
</organism>
<accession>A0A8E2B2U8</accession>
<proteinExistence type="predicted"/>
<protein>
    <submittedName>
        <fullName evidence="1">Uncharacterized protein</fullName>
    </submittedName>
</protein>
<evidence type="ECO:0000313" key="2">
    <source>
        <dbReference type="Proteomes" id="UP000250043"/>
    </source>
</evidence>
<name>A0A8E2B2U8_9APHY</name>
<dbReference type="Proteomes" id="UP000250043">
    <property type="component" value="Unassembled WGS sequence"/>
</dbReference>
<sequence length="86" mass="9769">MSEYSSQLRTQPNLSDPSVLFDDEGDTISAHGLSQAQRYVKNKPRFAEFSCSHTEVFRYAVLVTDAVIPRVLWGSDANYKRILSRT</sequence>
<dbReference type="EMBL" id="KV722360">
    <property type="protein sequence ID" value="OCH93029.1"/>
    <property type="molecule type" value="Genomic_DNA"/>
</dbReference>
<evidence type="ECO:0000313" key="1">
    <source>
        <dbReference type="EMBL" id="OCH93029.1"/>
    </source>
</evidence>
<reference evidence="1 2" key="1">
    <citation type="submission" date="2016-07" db="EMBL/GenBank/DDBJ databases">
        <title>Draft genome of the white-rot fungus Obba rivulosa 3A-2.</title>
        <authorList>
            <consortium name="DOE Joint Genome Institute"/>
            <person name="Miettinen O."/>
            <person name="Riley R."/>
            <person name="Acob R."/>
            <person name="Barry K."/>
            <person name="Cullen D."/>
            <person name="De Vries R."/>
            <person name="Hainaut M."/>
            <person name="Hatakka A."/>
            <person name="Henrissat B."/>
            <person name="Hilden K."/>
            <person name="Kuo R."/>
            <person name="Labutti K."/>
            <person name="Lipzen A."/>
            <person name="Makela M.R."/>
            <person name="Sandor L."/>
            <person name="Spatafora J.W."/>
            <person name="Grigoriev I.V."/>
            <person name="Hibbett D.S."/>
        </authorList>
    </citation>
    <scope>NUCLEOTIDE SEQUENCE [LARGE SCALE GENOMIC DNA]</scope>
    <source>
        <strain evidence="1 2">3A-2</strain>
    </source>
</reference>
<dbReference type="AlphaFoldDB" id="A0A8E2B2U8"/>
<gene>
    <name evidence="1" type="ORF">OBBRIDRAFT_725657</name>
</gene>
<keyword evidence="2" id="KW-1185">Reference proteome</keyword>